<dbReference type="EC" id="3.5.-.-" evidence="2"/>
<dbReference type="PANTHER" id="PTHR22642:SF2">
    <property type="entry name" value="PROTEIN LONG AFTER FAR-RED 3"/>
    <property type="match status" value="1"/>
</dbReference>
<dbReference type="GO" id="GO:0016787">
    <property type="term" value="F:hydrolase activity"/>
    <property type="evidence" value="ECO:0007669"/>
    <property type="project" value="UniProtKB-KW"/>
</dbReference>
<dbReference type="EMBL" id="JBHTIW010000004">
    <property type="protein sequence ID" value="MFD0919930.1"/>
    <property type="molecule type" value="Genomic_DNA"/>
</dbReference>
<name>A0ABW3FPA7_9PSEU</name>
<comment type="caution">
    <text evidence="2">The sequence shown here is derived from an EMBL/GenBank/DDBJ whole genome shotgun (WGS) entry which is preliminary data.</text>
</comment>
<protein>
    <submittedName>
        <fullName evidence="2">Amidohydrolase</fullName>
        <ecNumber evidence="2">3.5.-.-</ecNumber>
    </submittedName>
</protein>
<reference evidence="3" key="1">
    <citation type="journal article" date="2019" name="Int. J. Syst. Evol. Microbiol.">
        <title>The Global Catalogue of Microorganisms (GCM) 10K type strain sequencing project: providing services to taxonomists for standard genome sequencing and annotation.</title>
        <authorList>
            <consortium name="The Broad Institute Genomics Platform"/>
            <consortium name="The Broad Institute Genome Sequencing Center for Infectious Disease"/>
            <person name="Wu L."/>
            <person name="Ma J."/>
        </authorList>
    </citation>
    <scope>NUCLEOTIDE SEQUENCE [LARGE SCALE GENOMIC DNA]</scope>
    <source>
        <strain evidence="3">CCUG 56401</strain>
    </source>
</reference>
<gene>
    <name evidence="2" type="ORF">ACFQ16_09255</name>
</gene>
<accession>A0ABW3FPA7</accession>
<dbReference type="Pfam" id="PF07969">
    <property type="entry name" value="Amidohydro_3"/>
    <property type="match status" value="1"/>
</dbReference>
<proteinExistence type="predicted"/>
<dbReference type="Gene3D" id="3.10.310.70">
    <property type="match status" value="1"/>
</dbReference>
<dbReference type="PANTHER" id="PTHR22642">
    <property type="entry name" value="IMIDAZOLONEPROPIONASE"/>
    <property type="match status" value="1"/>
</dbReference>
<dbReference type="InterPro" id="IPR011059">
    <property type="entry name" value="Metal-dep_hydrolase_composite"/>
</dbReference>
<evidence type="ECO:0000313" key="2">
    <source>
        <dbReference type="EMBL" id="MFD0919930.1"/>
    </source>
</evidence>
<sequence>MSDTTLFRGGPIHTGAGGPVEALLVRDGRVAAAGTLARCRDAATAAPREIDLEGRALLPGFVDPHVHVLLTGYAVAAADLSGARSVAEIVEALRAQARRNPDAAVISGYGYDQSKLDERRHPSRYDLDRVDDPRPVHIQHASGHGYAVNSAALRRCGITAGTPTPPGGRIDRSPSGEPLGTLFDAACDLLTGPDGVKTGNHGPNFHLPLTPQEERQLFDLGQRAMLRAGITTICDAQVTSREMAAYLSARDEDRLRLRVHMLALSSTLEHLEALGLGAPLGDDRLRLHGVKLYADGSVIARTAHLGGRGCCGEPVPDGYLYHDPHELQELIVAAHRLGLRAATHAQGEYPIGLVLDAVERARAERPRPGLVHRIEHCGFPSDEQIERMARLDVVPVPQPMQVHLYGDSLMGDYGDYGARFYPAGSFHRAGLPVVLSSDAPVTMPNPVEAAWAATSRQTLGGALAEASGGPGFAVPHRVALAGTTSAPAALLGRRDIGRLTPGAAADLVLLDADPTTAELGGLPGISVQQTWIAGSPVWTA</sequence>
<evidence type="ECO:0000259" key="1">
    <source>
        <dbReference type="Pfam" id="PF07969"/>
    </source>
</evidence>
<dbReference type="SUPFAM" id="SSF51556">
    <property type="entry name" value="Metallo-dependent hydrolases"/>
    <property type="match status" value="1"/>
</dbReference>
<keyword evidence="2" id="KW-0378">Hydrolase</keyword>
<dbReference type="Gene3D" id="2.30.40.10">
    <property type="entry name" value="Urease, subunit C, domain 1"/>
    <property type="match status" value="1"/>
</dbReference>
<organism evidence="2 3">
    <name type="scientific">Saccharopolyspora rosea</name>
    <dbReference type="NCBI Taxonomy" id="524884"/>
    <lineage>
        <taxon>Bacteria</taxon>
        <taxon>Bacillati</taxon>
        <taxon>Actinomycetota</taxon>
        <taxon>Actinomycetes</taxon>
        <taxon>Pseudonocardiales</taxon>
        <taxon>Pseudonocardiaceae</taxon>
        <taxon>Saccharopolyspora</taxon>
    </lineage>
</organism>
<dbReference type="InterPro" id="IPR032466">
    <property type="entry name" value="Metal_Hydrolase"/>
</dbReference>
<dbReference type="InterPro" id="IPR013108">
    <property type="entry name" value="Amidohydro_3"/>
</dbReference>
<dbReference type="Gene3D" id="3.20.20.140">
    <property type="entry name" value="Metal-dependent hydrolases"/>
    <property type="match status" value="1"/>
</dbReference>
<dbReference type="RefSeq" id="WP_345601920.1">
    <property type="nucleotide sequence ID" value="NZ_BAABLT010000052.1"/>
</dbReference>
<dbReference type="CDD" id="cd01300">
    <property type="entry name" value="YtcJ_like"/>
    <property type="match status" value="1"/>
</dbReference>
<dbReference type="Proteomes" id="UP001597018">
    <property type="component" value="Unassembled WGS sequence"/>
</dbReference>
<dbReference type="InterPro" id="IPR033932">
    <property type="entry name" value="YtcJ-like"/>
</dbReference>
<dbReference type="SUPFAM" id="SSF51338">
    <property type="entry name" value="Composite domain of metallo-dependent hydrolases"/>
    <property type="match status" value="1"/>
</dbReference>
<keyword evidence="3" id="KW-1185">Reference proteome</keyword>
<feature type="domain" description="Amidohydrolase 3" evidence="1">
    <location>
        <begin position="48"/>
        <end position="537"/>
    </location>
</feature>
<evidence type="ECO:0000313" key="3">
    <source>
        <dbReference type="Proteomes" id="UP001597018"/>
    </source>
</evidence>